<evidence type="ECO:0000313" key="2">
    <source>
        <dbReference type="EMBL" id="DAE04769.1"/>
    </source>
</evidence>
<dbReference type="Gene3D" id="3.90.320.10">
    <property type="match status" value="1"/>
</dbReference>
<proteinExistence type="predicted"/>
<keyword evidence="2" id="KW-0378">Hydrolase</keyword>
<dbReference type="Pfam" id="PF12705">
    <property type="entry name" value="PDDEXK_1"/>
    <property type="match status" value="1"/>
</dbReference>
<protein>
    <submittedName>
        <fullName evidence="2">Exonuclease</fullName>
    </submittedName>
</protein>
<dbReference type="InterPro" id="IPR011604">
    <property type="entry name" value="PDDEXK-like_dom_sf"/>
</dbReference>
<feature type="domain" description="PD-(D/E)XK endonuclease-like" evidence="1">
    <location>
        <begin position="88"/>
        <end position="204"/>
    </location>
</feature>
<reference evidence="2" key="1">
    <citation type="journal article" date="2021" name="Proc. Natl. Acad. Sci. U.S.A.">
        <title>A Catalog of Tens of Thousands of Viruses from Human Metagenomes Reveals Hidden Associations with Chronic Diseases.</title>
        <authorList>
            <person name="Tisza M.J."/>
            <person name="Buck C.B."/>
        </authorList>
    </citation>
    <scope>NUCLEOTIDE SEQUENCE</scope>
    <source>
        <strain evidence="2">Ctorp6</strain>
    </source>
</reference>
<name>A0A8S5PEG8_9CAUD</name>
<keyword evidence="2" id="KW-0269">Exonuclease</keyword>
<accession>A0A8S5PEG8</accession>
<keyword evidence="2" id="KW-0540">Nuclease</keyword>
<organism evidence="2">
    <name type="scientific">Siphoviridae sp. ctorp6</name>
    <dbReference type="NCBI Taxonomy" id="2825673"/>
    <lineage>
        <taxon>Viruses</taxon>
        <taxon>Duplodnaviria</taxon>
        <taxon>Heunggongvirae</taxon>
        <taxon>Uroviricota</taxon>
        <taxon>Caudoviricetes</taxon>
    </lineage>
</organism>
<dbReference type="InterPro" id="IPR038726">
    <property type="entry name" value="PDDEXK_AddAB-type"/>
</dbReference>
<dbReference type="EMBL" id="BK015394">
    <property type="protein sequence ID" value="DAE04769.1"/>
    <property type="molecule type" value="Genomic_DNA"/>
</dbReference>
<evidence type="ECO:0000259" key="1">
    <source>
        <dbReference type="Pfam" id="PF12705"/>
    </source>
</evidence>
<sequence>MIITNYLNLPEPIVAAVMREHTYKPKQYSVTALLKGPGQVILERRHDNEIEQDVSEMIWAIFGTAVHNVLEQAQETKNQLKENKLVIELANGYKLSGIFDLYDDKTGTVTDYKTASVNKVLFNDWADYRKQTLIYCWMLRQIGFDAHRGEIVAMLKDQSKAKALQGGNYPQHPVYRIGWDFTDTDFAEIEGWIKRRFEDLSDCEQMDDADLPSCTPEERWHKDDTYAIMKKGRKSAVKLFKTEGDARAYFDNMMLDDKHSIVKREGADNRCDNYCNVNKWCPYYRSKHAECCDNQCDDETTEQ</sequence>
<dbReference type="GO" id="GO:0004527">
    <property type="term" value="F:exonuclease activity"/>
    <property type="evidence" value="ECO:0007669"/>
    <property type="project" value="UniProtKB-KW"/>
</dbReference>